<reference evidence="1 2" key="1">
    <citation type="submission" date="2015-01" db="EMBL/GenBank/DDBJ databases">
        <title>Lactococcus lactis subsp.lactis JCM 5805 whole genome shotgun sequence.</title>
        <authorList>
            <person name="Fujii T."/>
            <person name="Tomita Y."/>
            <person name="Ikushima S."/>
            <person name="Fujiwara D."/>
        </authorList>
    </citation>
    <scope>NUCLEOTIDE SEQUENCE [LARGE SCALE GENOMIC DNA]</scope>
    <source>
        <strain evidence="1 2">JCM 5805</strain>
    </source>
</reference>
<comment type="caution">
    <text evidence="1">The sequence shown here is derived from an EMBL/GenBank/DDBJ whole genome shotgun (WGS) entry which is preliminary data.</text>
</comment>
<gene>
    <name evidence="1" type="ORF">JCM5805K_1236</name>
</gene>
<sequence length="129" mass="14470">MAYLTFDEYTNFGYKAVTSDEFDRLVVRASDVVDVYSRQFYKFHDLNTDVDFRKYQFKKAVAVQLEYMATIGAVSTAEINNPTSWSLDGISVSNGNNKLTDDGTSISLISQDALEMLSETGLLYRGVCS</sequence>
<dbReference type="Proteomes" id="UP000031847">
    <property type="component" value="Unassembled WGS sequence"/>
</dbReference>
<protein>
    <submittedName>
        <fullName evidence="1">Coenzyme F420-reducing hydrogenase, beta subunit</fullName>
    </submittedName>
</protein>
<organism evidence="1 2">
    <name type="scientific">Lactococcus lactis subsp. lactis</name>
    <name type="common">Streptococcus lactis</name>
    <dbReference type="NCBI Taxonomy" id="1360"/>
    <lineage>
        <taxon>Bacteria</taxon>
        <taxon>Bacillati</taxon>
        <taxon>Bacillota</taxon>
        <taxon>Bacilli</taxon>
        <taxon>Lactobacillales</taxon>
        <taxon>Streptococcaceae</taxon>
        <taxon>Lactococcus</taxon>
    </lineage>
</organism>
<evidence type="ECO:0000313" key="2">
    <source>
        <dbReference type="Proteomes" id="UP000031847"/>
    </source>
</evidence>
<proteinExistence type="predicted"/>
<dbReference type="RefSeq" id="WP_025017218.1">
    <property type="nucleotide sequence ID" value="NZ_BAABQR010000020.1"/>
</dbReference>
<name>A0A0B8QYX3_LACLL</name>
<accession>A0A0B8QYX3</accession>
<dbReference type="AlphaFoldDB" id="A0A0B8QYX3"/>
<evidence type="ECO:0000313" key="1">
    <source>
        <dbReference type="EMBL" id="GAM80128.1"/>
    </source>
</evidence>
<dbReference type="PATRIC" id="fig|1360.96.peg.1757"/>
<dbReference type="EMBL" id="BBSI01000019">
    <property type="protein sequence ID" value="GAM80128.1"/>
    <property type="molecule type" value="Genomic_DNA"/>
</dbReference>